<feature type="transmembrane region" description="Helical" evidence="5">
    <location>
        <begin position="78"/>
        <end position="99"/>
    </location>
</feature>
<feature type="domain" description="Major facilitator superfamily (MFS) profile" evidence="6">
    <location>
        <begin position="13"/>
        <end position="218"/>
    </location>
</feature>
<evidence type="ECO:0000256" key="2">
    <source>
        <dbReference type="ARBA" id="ARBA00022692"/>
    </source>
</evidence>
<evidence type="ECO:0000313" key="7">
    <source>
        <dbReference type="EMBL" id="RKP05767.1"/>
    </source>
</evidence>
<dbReference type="GO" id="GO:0016020">
    <property type="term" value="C:membrane"/>
    <property type="evidence" value="ECO:0007669"/>
    <property type="project" value="UniProtKB-SubCell"/>
</dbReference>
<dbReference type="OrthoDB" id="410267at2759"/>
<dbReference type="GO" id="GO:0022857">
    <property type="term" value="F:transmembrane transporter activity"/>
    <property type="evidence" value="ECO:0007669"/>
    <property type="project" value="InterPro"/>
</dbReference>
<name>A0A4P9XJ53_9FUNG</name>
<dbReference type="PROSITE" id="PS50850">
    <property type="entry name" value="MFS"/>
    <property type="match status" value="1"/>
</dbReference>
<dbReference type="InterPro" id="IPR020846">
    <property type="entry name" value="MFS_dom"/>
</dbReference>
<gene>
    <name evidence="7" type="ORF">THASP1DRAFT_32403</name>
</gene>
<protein>
    <submittedName>
        <fullName evidence="7">Major facilitator superfamily domain-containing protein</fullName>
    </submittedName>
</protein>
<dbReference type="Gene3D" id="1.20.1250.20">
    <property type="entry name" value="MFS general substrate transporter like domains"/>
    <property type="match status" value="1"/>
</dbReference>
<reference evidence="8" key="1">
    <citation type="journal article" date="2018" name="Nat. Microbiol.">
        <title>Leveraging single-cell genomics to expand the fungal tree of life.</title>
        <authorList>
            <person name="Ahrendt S.R."/>
            <person name="Quandt C.A."/>
            <person name="Ciobanu D."/>
            <person name="Clum A."/>
            <person name="Salamov A."/>
            <person name="Andreopoulos B."/>
            <person name="Cheng J.F."/>
            <person name="Woyke T."/>
            <person name="Pelin A."/>
            <person name="Henrissat B."/>
            <person name="Reynolds N.K."/>
            <person name="Benny G.L."/>
            <person name="Smith M.E."/>
            <person name="James T.Y."/>
            <person name="Grigoriev I.V."/>
        </authorList>
    </citation>
    <scope>NUCLEOTIDE SEQUENCE [LARGE SCALE GENOMIC DNA]</scope>
    <source>
        <strain evidence="8">RSA 1356</strain>
    </source>
</reference>
<proteinExistence type="predicted"/>
<dbReference type="PANTHER" id="PTHR21576">
    <property type="entry name" value="UNCHARACTERIZED NODULIN-LIKE PROTEIN"/>
    <property type="match status" value="1"/>
</dbReference>
<evidence type="ECO:0000256" key="5">
    <source>
        <dbReference type="SAM" id="Phobius"/>
    </source>
</evidence>
<keyword evidence="8" id="KW-1185">Reference proteome</keyword>
<dbReference type="SUPFAM" id="SSF103473">
    <property type="entry name" value="MFS general substrate transporter"/>
    <property type="match status" value="1"/>
</dbReference>
<evidence type="ECO:0000256" key="4">
    <source>
        <dbReference type="ARBA" id="ARBA00023136"/>
    </source>
</evidence>
<evidence type="ECO:0000256" key="1">
    <source>
        <dbReference type="ARBA" id="ARBA00004141"/>
    </source>
</evidence>
<keyword evidence="2 5" id="KW-0812">Transmembrane</keyword>
<keyword evidence="3 5" id="KW-1133">Transmembrane helix</keyword>
<accession>A0A4P9XJ53</accession>
<dbReference type="STRING" id="78915.A0A4P9XJ53"/>
<organism evidence="7 8">
    <name type="scientific">Thamnocephalis sphaerospora</name>
    <dbReference type="NCBI Taxonomy" id="78915"/>
    <lineage>
        <taxon>Eukaryota</taxon>
        <taxon>Fungi</taxon>
        <taxon>Fungi incertae sedis</taxon>
        <taxon>Zoopagomycota</taxon>
        <taxon>Zoopagomycotina</taxon>
        <taxon>Zoopagomycetes</taxon>
        <taxon>Zoopagales</taxon>
        <taxon>Sigmoideomycetaceae</taxon>
        <taxon>Thamnocephalis</taxon>
    </lineage>
</organism>
<feature type="transmembrane region" description="Helical" evidence="5">
    <location>
        <begin position="106"/>
        <end position="124"/>
    </location>
</feature>
<dbReference type="InterPro" id="IPR011701">
    <property type="entry name" value="MFS"/>
</dbReference>
<dbReference type="InterPro" id="IPR036259">
    <property type="entry name" value="MFS_trans_sf"/>
</dbReference>
<evidence type="ECO:0000256" key="3">
    <source>
        <dbReference type="ARBA" id="ARBA00022989"/>
    </source>
</evidence>
<dbReference type="EMBL" id="KZ993037">
    <property type="protein sequence ID" value="RKP05767.1"/>
    <property type="molecule type" value="Genomic_DNA"/>
</dbReference>
<evidence type="ECO:0000259" key="6">
    <source>
        <dbReference type="PROSITE" id="PS50850"/>
    </source>
</evidence>
<comment type="subcellular location">
    <subcellularLocation>
        <location evidence="1">Membrane</location>
        <topology evidence="1">Multi-pass membrane protein</topology>
    </subcellularLocation>
</comment>
<keyword evidence="4 5" id="KW-0472">Membrane</keyword>
<feature type="transmembrane region" description="Helical" evidence="5">
    <location>
        <begin position="179"/>
        <end position="198"/>
    </location>
</feature>
<feature type="transmembrane region" description="Helical" evidence="5">
    <location>
        <begin position="144"/>
        <end position="167"/>
    </location>
</feature>
<dbReference type="AlphaFoldDB" id="A0A4P9XJ53"/>
<dbReference type="Proteomes" id="UP000271241">
    <property type="component" value="Unassembled WGS sequence"/>
</dbReference>
<evidence type="ECO:0000313" key="8">
    <source>
        <dbReference type="Proteomes" id="UP000271241"/>
    </source>
</evidence>
<sequence length="218" mass="23188">MYSRFFPKPALAYTLVCALAGALISDTIYAYPLFGPRLSSQLGYTKLEANVVAAAGNVGLFLSEPLLGALTDQYGPRYSALSGALLLFCSFAGLAALYVGQLFTTSFVMAVSLLLLLGIGTAAVQEAAFTSVARNFPPSVRGTMLGLLYMFFSLSGLFYSGISARWFASSQSEDRTYDFLRVLALITGFGTLAATTGLKWHSWAADEDVDVTKATGTA</sequence>
<dbReference type="PANTHER" id="PTHR21576:SF158">
    <property type="entry name" value="RIBOSOMAL RNA-PROCESSING PROTEIN 12-LIKE CONSERVED DOMAIN-CONTAINING PROTEIN"/>
    <property type="match status" value="1"/>
</dbReference>
<dbReference type="Pfam" id="PF07690">
    <property type="entry name" value="MFS_1"/>
    <property type="match status" value="1"/>
</dbReference>